<proteinExistence type="inferred from homology"/>
<protein>
    <submittedName>
        <fullName evidence="12">DEAD/DEAH box helicase</fullName>
    </submittedName>
</protein>
<dbReference type="Pfam" id="PF00270">
    <property type="entry name" value="DEAD"/>
    <property type="match status" value="1"/>
</dbReference>
<dbReference type="GO" id="GO:0051607">
    <property type="term" value="P:defense response to virus"/>
    <property type="evidence" value="ECO:0007669"/>
    <property type="project" value="UniProtKB-KW"/>
</dbReference>
<feature type="domain" description="HD Cas3-type" evidence="11">
    <location>
        <begin position="711"/>
        <end position="880"/>
    </location>
</feature>
<dbReference type="Proteomes" id="UP000193200">
    <property type="component" value="Unassembled WGS sequence"/>
</dbReference>
<dbReference type="SUPFAM" id="SSF109604">
    <property type="entry name" value="HD-domain/PDEase-like"/>
    <property type="match status" value="1"/>
</dbReference>
<dbReference type="GO" id="GO:0004386">
    <property type="term" value="F:helicase activity"/>
    <property type="evidence" value="ECO:0007669"/>
    <property type="project" value="UniProtKB-KW"/>
</dbReference>
<dbReference type="InterPro" id="IPR027417">
    <property type="entry name" value="P-loop_NTPase"/>
</dbReference>
<dbReference type="InterPro" id="IPR006483">
    <property type="entry name" value="CRISPR-assoc_Cas3_HD"/>
</dbReference>
<dbReference type="RefSeq" id="WP_176245215.1">
    <property type="nucleotide sequence ID" value="NZ_FWFR01000010.1"/>
</dbReference>
<comment type="similarity">
    <text evidence="1">In the N-terminal section; belongs to the CRISPR-associated nuclease Cas3-HD family.</text>
</comment>
<keyword evidence="13" id="KW-1185">Reference proteome</keyword>
<keyword evidence="5" id="KW-0378">Hydrolase</keyword>
<evidence type="ECO:0000256" key="7">
    <source>
        <dbReference type="ARBA" id="ARBA00022840"/>
    </source>
</evidence>
<dbReference type="InterPro" id="IPR013444">
    <property type="entry name" value="Helicase_Cas3_CRISPR-ass_Anaes"/>
</dbReference>
<dbReference type="AlphaFoldDB" id="A0A1Y5TZZ4"/>
<name>A0A1Y5TZZ4_9PROT</name>
<dbReference type="Gene3D" id="1.10.3210.30">
    <property type="match status" value="1"/>
</dbReference>
<feature type="region of interest" description="Disordered" evidence="9">
    <location>
        <begin position="418"/>
        <end position="456"/>
    </location>
</feature>
<dbReference type="InterPro" id="IPR001650">
    <property type="entry name" value="Helicase_C-like"/>
</dbReference>
<dbReference type="Gene3D" id="3.40.50.300">
    <property type="entry name" value="P-loop containing nucleotide triphosphate hydrolases"/>
    <property type="match status" value="2"/>
</dbReference>
<evidence type="ECO:0000313" key="12">
    <source>
        <dbReference type="EMBL" id="SLN77780.1"/>
    </source>
</evidence>
<feature type="region of interest" description="Disordered" evidence="9">
    <location>
        <begin position="385"/>
        <end position="405"/>
    </location>
</feature>
<dbReference type="GO" id="GO:0003676">
    <property type="term" value="F:nucleic acid binding"/>
    <property type="evidence" value="ECO:0007669"/>
    <property type="project" value="InterPro"/>
</dbReference>
<keyword evidence="8" id="KW-0051">Antiviral defense</keyword>
<evidence type="ECO:0000259" key="11">
    <source>
        <dbReference type="PROSITE" id="PS51643"/>
    </source>
</evidence>
<evidence type="ECO:0000256" key="5">
    <source>
        <dbReference type="ARBA" id="ARBA00022801"/>
    </source>
</evidence>
<evidence type="ECO:0000313" key="13">
    <source>
        <dbReference type="Proteomes" id="UP000193200"/>
    </source>
</evidence>
<keyword evidence="7" id="KW-0067">ATP-binding</keyword>
<dbReference type="SUPFAM" id="SSF52540">
    <property type="entry name" value="P-loop containing nucleoside triphosphate hydrolases"/>
    <property type="match status" value="1"/>
</dbReference>
<evidence type="ECO:0000256" key="2">
    <source>
        <dbReference type="ARBA" id="ARBA00009046"/>
    </source>
</evidence>
<evidence type="ECO:0000256" key="9">
    <source>
        <dbReference type="SAM" id="MobiDB-lite"/>
    </source>
</evidence>
<dbReference type="PROSITE" id="PS51643">
    <property type="entry name" value="HD_CAS3"/>
    <property type="match status" value="1"/>
</dbReference>
<dbReference type="InterPro" id="IPR011545">
    <property type="entry name" value="DEAD/DEAH_box_helicase_dom"/>
</dbReference>
<dbReference type="GO" id="GO:0046872">
    <property type="term" value="F:metal ion binding"/>
    <property type="evidence" value="ECO:0007669"/>
    <property type="project" value="UniProtKB-KW"/>
</dbReference>
<feature type="compositionally biased region" description="Basic and acidic residues" evidence="9">
    <location>
        <begin position="388"/>
        <end position="404"/>
    </location>
</feature>
<dbReference type="InterPro" id="IPR038257">
    <property type="entry name" value="CRISPR-assoc_Cas3_HD_sf"/>
</dbReference>
<dbReference type="InterPro" id="IPR054712">
    <property type="entry name" value="Cas3-like_dom"/>
</dbReference>
<dbReference type="InterPro" id="IPR014001">
    <property type="entry name" value="Helicase_ATP-bd"/>
</dbReference>
<dbReference type="SMART" id="SM00490">
    <property type="entry name" value="HELICc"/>
    <property type="match status" value="1"/>
</dbReference>
<dbReference type="PROSITE" id="PS51192">
    <property type="entry name" value="HELICASE_ATP_BIND_1"/>
    <property type="match status" value="1"/>
</dbReference>
<dbReference type="Pfam" id="PF22590">
    <property type="entry name" value="Cas3-like_C_2"/>
    <property type="match status" value="1"/>
</dbReference>
<evidence type="ECO:0000256" key="4">
    <source>
        <dbReference type="ARBA" id="ARBA00022741"/>
    </source>
</evidence>
<evidence type="ECO:0000256" key="1">
    <source>
        <dbReference type="ARBA" id="ARBA00006847"/>
    </source>
</evidence>
<keyword evidence="6 12" id="KW-0347">Helicase</keyword>
<evidence type="ECO:0000256" key="8">
    <source>
        <dbReference type="ARBA" id="ARBA00023118"/>
    </source>
</evidence>
<dbReference type="EMBL" id="FWFR01000010">
    <property type="protein sequence ID" value="SLN77780.1"/>
    <property type="molecule type" value="Genomic_DNA"/>
</dbReference>
<accession>A0A1Y5TZZ4</accession>
<dbReference type="GO" id="GO:0005524">
    <property type="term" value="F:ATP binding"/>
    <property type="evidence" value="ECO:0007669"/>
    <property type="project" value="UniProtKB-KW"/>
</dbReference>
<feature type="domain" description="Helicase ATP-binding" evidence="10">
    <location>
        <begin position="32"/>
        <end position="227"/>
    </location>
</feature>
<dbReference type="GO" id="GO:0016787">
    <property type="term" value="F:hydrolase activity"/>
    <property type="evidence" value="ECO:0007669"/>
    <property type="project" value="UniProtKB-KW"/>
</dbReference>
<evidence type="ECO:0000256" key="3">
    <source>
        <dbReference type="ARBA" id="ARBA00022723"/>
    </source>
</evidence>
<organism evidence="12 13">
    <name type="scientific">Oceanibacterium hippocampi</name>
    <dbReference type="NCBI Taxonomy" id="745714"/>
    <lineage>
        <taxon>Bacteria</taxon>
        <taxon>Pseudomonadati</taxon>
        <taxon>Pseudomonadota</taxon>
        <taxon>Alphaproteobacteria</taxon>
        <taxon>Sneathiellales</taxon>
        <taxon>Sneathiellaceae</taxon>
        <taxon>Oceanibacterium</taxon>
    </lineage>
</organism>
<feature type="region of interest" description="Disordered" evidence="9">
    <location>
        <begin position="639"/>
        <end position="672"/>
    </location>
</feature>
<dbReference type="InParanoid" id="A0A1Y5TZZ4"/>
<reference evidence="12 13" key="1">
    <citation type="submission" date="2017-03" db="EMBL/GenBank/DDBJ databases">
        <authorList>
            <person name="Afonso C.L."/>
            <person name="Miller P.J."/>
            <person name="Scott M.A."/>
            <person name="Spackman E."/>
            <person name="Goraichik I."/>
            <person name="Dimitrov K.M."/>
            <person name="Suarez D.L."/>
            <person name="Swayne D.E."/>
        </authorList>
    </citation>
    <scope>NUCLEOTIDE SEQUENCE [LARGE SCALE GENOMIC DNA]</scope>
    <source>
        <strain evidence="12 13">CECT 7691</strain>
    </source>
</reference>
<gene>
    <name evidence="12" type="ORF">OCH7691_04539</name>
</gene>
<dbReference type="NCBIfam" id="TIGR02621">
    <property type="entry name" value="cas3_GSU0051"/>
    <property type="match status" value="1"/>
</dbReference>
<evidence type="ECO:0000256" key="6">
    <source>
        <dbReference type="ARBA" id="ARBA00022806"/>
    </source>
</evidence>
<evidence type="ECO:0000259" key="10">
    <source>
        <dbReference type="PROSITE" id="PS51192"/>
    </source>
</evidence>
<keyword evidence="4" id="KW-0547">Nucleotide-binding</keyword>
<keyword evidence="3" id="KW-0479">Metal-binding</keyword>
<sequence length="889" mass="97956">MNAAGETAAFAEKFEALTSYAPFAWQVRLYRDHFLNGDIPAGLDIATGLGKTKVMTLWYLALKAGAQLPRRLVYVVDRRAVVDQATTEAQQLKRHSGDDGLRISTLRGQYADNRRWHESPAEPAIIIGTVDMIGSRLLFSGYGVSRRMRPYQAGLLGADTLVVLDEAHLVPPFERLLRQIEEGEGLRARVPADRSIAPPFRLLPLSATGREQSTSMFRLADSDRTDDAAVAQRLNATKRLSCSPRGEQKLEECLAEQAWRISTTAGKPVRVLVYCNGRDIAGKVRTAIEKRAKSEKCKASTELFVGARRVHEREAARKELEELGFFSGDNAPAVPAFVIATSAGEVGVDLDADHMVMDLVPFERVVQRLGRVNRLGSKDAQVIVIGEDEPKPKKPETPTPDEQRASIAWRALKLLEQLPERPDGTRDASPAALAETRDRAGPAQIAAASTPAPLHPALTRPLVDAWSMTSLTEHTGQPEVQPWLRGWIEELPQCALVWRKYLPVRPTGDVPSDREVAEFFAAAPPHLTERLENRVDVVRDWLVDRTKIFLRRSAPVPDATGDSHVDGSQTAPGADSVVLFVLGHAGEVIETYSPRQLARFGASAGSKKKLARAITNSTLVLDAQLGGLGEAGLFDANVTAPASTPDTDPEWEKTTGFRIRTATPDSTSDDPDWLEAHRFDTLRSAEDEPLRQLRVDIYRDRKTDEDQRSLTPGRAQTLAEHQDWTARKAEVLAAGLGLPPEIADAIVLAAVLHDEGKRAEIWQRAFNAKRDDIYAKTRGPLRLPLLGGYRHEFGSIAHVERDARFRALDPGLRDLVLHLVAAHHGRARPLIETDGADGPPSVLEARARDIALRFGRLQARFGPWGLAWLEAILRAADQQASRDLDERGN</sequence>
<comment type="similarity">
    <text evidence="2">In the central section; belongs to the CRISPR-associated helicase Cas3 family.</text>
</comment>